<gene>
    <name evidence="5" type="primary">lacI</name>
    <name evidence="6" type="synonym">ccpA</name>
    <name evidence="6" type="ORF">NCTC949_00154</name>
    <name evidence="5" type="ORF">UL82_02685</name>
</gene>
<dbReference type="RefSeq" id="WP_046438899.1">
    <property type="nucleotide sequence ID" value="NZ_CP011312.1"/>
</dbReference>
<dbReference type="Pfam" id="PF13377">
    <property type="entry name" value="Peripla_BP_3"/>
    <property type="match status" value="1"/>
</dbReference>
<dbReference type="InterPro" id="IPR046335">
    <property type="entry name" value="LacI/GalR-like_sensor"/>
</dbReference>
<dbReference type="SMART" id="SM00354">
    <property type="entry name" value="HTH_LACI"/>
    <property type="match status" value="1"/>
</dbReference>
<dbReference type="InterPro" id="IPR028082">
    <property type="entry name" value="Peripla_BP_I"/>
</dbReference>
<evidence type="ECO:0000259" key="4">
    <source>
        <dbReference type="PROSITE" id="PS50932"/>
    </source>
</evidence>
<dbReference type="PANTHER" id="PTHR30146">
    <property type="entry name" value="LACI-RELATED TRANSCRIPTIONAL REPRESSOR"/>
    <property type="match status" value="1"/>
</dbReference>
<reference evidence="5 7" key="1">
    <citation type="journal article" date="2015" name="Genome Announc.">
        <title>Complete Genome Sequence of Corynebacterium kutscheri DSM 20755, a Corynebacterial Type Strain with Remarkably Low G+C Content of Chromosomal DNA.</title>
        <authorList>
            <person name="Ruckert C."/>
            <person name="Albersmeier A."/>
            <person name="Winkler A."/>
            <person name="Tauch A."/>
        </authorList>
    </citation>
    <scope>NUCLEOTIDE SEQUENCE [LARGE SCALE GENOMIC DNA]</scope>
    <source>
        <strain evidence="5 7">DSM 20755</strain>
    </source>
</reference>
<dbReference type="HOGENOM" id="CLU_037628_6_1_11"/>
<dbReference type="SUPFAM" id="SSF47413">
    <property type="entry name" value="lambda repressor-like DNA-binding domains"/>
    <property type="match status" value="1"/>
</dbReference>
<proteinExistence type="predicted"/>
<dbReference type="EMBL" id="LR134377">
    <property type="protein sequence ID" value="VEH04550.1"/>
    <property type="molecule type" value="Genomic_DNA"/>
</dbReference>
<dbReference type="Pfam" id="PF00356">
    <property type="entry name" value="LacI"/>
    <property type="match status" value="1"/>
</dbReference>
<dbReference type="PROSITE" id="PS50932">
    <property type="entry name" value="HTH_LACI_2"/>
    <property type="match status" value="1"/>
</dbReference>
<dbReference type="Proteomes" id="UP000033457">
    <property type="component" value="Chromosome"/>
</dbReference>
<dbReference type="OrthoDB" id="5171752at2"/>
<dbReference type="GO" id="GO:0003700">
    <property type="term" value="F:DNA-binding transcription factor activity"/>
    <property type="evidence" value="ECO:0007669"/>
    <property type="project" value="TreeGrafter"/>
</dbReference>
<accession>A0A0F6QYT0</accession>
<name>A0A0F6QYT0_9CORY</name>
<sequence length="360" mass="39036">MSKLQRRPSLAMVAEKLGVSRTTVSNAYNRPEQLSPALREKIFSTAEKLGYLGPDPAARSLRTRHVGAMGLLLTEHLTYAFEDAASVDFLSGVATASIGGNTSLTLIPVGPSHEDIVSARQRVYSAVVDGFIVYSVARQDPYLEAALSRKLPVVICDQPVDVDNVPFVGIDDRYAIAPVAQALVDAGHRRIGILCIRLDPTVNNGLVSPQRLEKARHHVQQARVSGALEVFMQAGLRCSDIPVIERHINDPINNVDAARELLEAYPDLTAVLCTTDTMAFGVLEYARQQGISIPEQLSVTGFDGVHRAQELRLTTVIQPNKAKGEAAWELLQATIRGEEPQSVLLETQFSAGATVTAPKN</sequence>
<dbReference type="InterPro" id="IPR010982">
    <property type="entry name" value="Lambda_DNA-bd_dom_sf"/>
</dbReference>
<evidence type="ECO:0000313" key="8">
    <source>
        <dbReference type="Proteomes" id="UP000271380"/>
    </source>
</evidence>
<organism evidence="5 7">
    <name type="scientific">Corynebacterium kutscheri</name>
    <dbReference type="NCBI Taxonomy" id="35755"/>
    <lineage>
        <taxon>Bacteria</taxon>
        <taxon>Bacillati</taxon>
        <taxon>Actinomycetota</taxon>
        <taxon>Actinomycetes</taxon>
        <taxon>Mycobacteriales</taxon>
        <taxon>Corynebacteriaceae</taxon>
        <taxon>Corynebacterium</taxon>
    </lineage>
</organism>
<keyword evidence="3" id="KW-0804">Transcription</keyword>
<dbReference type="STRING" id="35755.UL82_02685"/>
<keyword evidence="2" id="KW-0238">DNA-binding</keyword>
<keyword evidence="7" id="KW-1185">Reference proteome</keyword>
<dbReference type="InterPro" id="IPR000843">
    <property type="entry name" value="HTH_LacI"/>
</dbReference>
<evidence type="ECO:0000313" key="6">
    <source>
        <dbReference type="EMBL" id="VEH04550.1"/>
    </source>
</evidence>
<evidence type="ECO:0000313" key="5">
    <source>
        <dbReference type="EMBL" id="AKE40762.1"/>
    </source>
</evidence>
<keyword evidence="1" id="KW-0805">Transcription regulation</keyword>
<evidence type="ECO:0000256" key="3">
    <source>
        <dbReference type="ARBA" id="ARBA00023163"/>
    </source>
</evidence>
<dbReference type="KEGG" id="cku:UL82_02685"/>
<dbReference type="SUPFAM" id="SSF53822">
    <property type="entry name" value="Periplasmic binding protein-like I"/>
    <property type="match status" value="1"/>
</dbReference>
<evidence type="ECO:0000256" key="2">
    <source>
        <dbReference type="ARBA" id="ARBA00023125"/>
    </source>
</evidence>
<dbReference type="AlphaFoldDB" id="A0A0F6QYT0"/>
<dbReference type="EMBL" id="CP011312">
    <property type="protein sequence ID" value="AKE40762.1"/>
    <property type="molecule type" value="Genomic_DNA"/>
</dbReference>
<dbReference type="Gene3D" id="3.40.50.2300">
    <property type="match status" value="2"/>
</dbReference>
<dbReference type="Gene3D" id="1.10.260.40">
    <property type="entry name" value="lambda repressor-like DNA-binding domains"/>
    <property type="match status" value="1"/>
</dbReference>
<reference evidence="6 8" key="2">
    <citation type="submission" date="2018-12" db="EMBL/GenBank/DDBJ databases">
        <authorList>
            <consortium name="Pathogen Informatics"/>
        </authorList>
    </citation>
    <scope>NUCLEOTIDE SEQUENCE [LARGE SCALE GENOMIC DNA]</scope>
    <source>
        <strain evidence="6 8">NCTC949</strain>
    </source>
</reference>
<dbReference type="CDD" id="cd01392">
    <property type="entry name" value="HTH_LacI"/>
    <property type="match status" value="1"/>
</dbReference>
<protein>
    <submittedName>
        <fullName evidence="6">LacI family transcriptional regulator</fullName>
    </submittedName>
    <submittedName>
        <fullName evidence="5">Transcriptional regulator, LacI family</fullName>
    </submittedName>
</protein>
<dbReference type="CDD" id="cd06279">
    <property type="entry name" value="PBP1_LacI-like"/>
    <property type="match status" value="1"/>
</dbReference>
<dbReference type="GO" id="GO:0000976">
    <property type="term" value="F:transcription cis-regulatory region binding"/>
    <property type="evidence" value="ECO:0007669"/>
    <property type="project" value="TreeGrafter"/>
</dbReference>
<dbReference type="Proteomes" id="UP000271380">
    <property type="component" value="Chromosome"/>
</dbReference>
<dbReference type="PANTHER" id="PTHR30146:SF138">
    <property type="entry name" value="TRANSCRIPTIONAL REGULATORY PROTEIN"/>
    <property type="match status" value="1"/>
</dbReference>
<evidence type="ECO:0000256" key="1">
    <source>
        <dbReference type="ARBA" id="ARBA00023015"/>
    </source>
</evidence>
<feature type="domain" description="HTH lacI-type" evidence="4">
    <location>
        <begin position="8"/>
        <end position="63"/>
    </location>
</feature>
<evidence type="ECO:0000313" key="7">
    <source>
        <dbReference type="Proteomes" id="UP000033457"/>
    </source>
</evidence>